<dbReference type="AlphaFoldDB" id="A0A2P4YL64"/>
<sequence>MRNEALSPLPPRKMDPALKAKFWNNGVLVGNLHLSDVTVKAALDEPNIGEVYELKHDPKRLQSSVTIFGTAVEKVPGHQDIVTKSNKE</sequence>
<name>A0A2P4YL64_9STRA</name>
<reference evidence="1 2" key="1">
    <citation type="journal article" date="2017" name="Genome Biol. Evol.">
        <title>Phytophthora megakarya and P. palmivora, closely related causal agents of cacao black pod rot, underwent increases in genome sizes and gene numbers by different mechanisms.</title>
        <authorList>
            <person name="Ali S.S."/>
            <person name="Shao J."/>
            <person name="Lary D.J."/>
            <person name="Kronmiller B."/>
            <person name="Shen D."/>
            <person name="Strem M.D."/>
            <person name="Amoako-Attah I."/>
            <person name="Akrofi A.Y."/>
            <person name="Begoude B.A."/>
            <person name="Ten Hoopen G.M."/>
            <person name="Coulibaly K."/>
            <person name="Kebe B.I."/>
            <person name="Melnick R.L."/>
            <person name="Guiltinan M.J."/>
            <person name="Tyler B.M."/>
            <person name="Meinhardt L.W."/>
            <person name="Bailey B.A."/>
        </authorList>
    </citation>
    <scope>NUCLEOTIDE SEQUENCE [LARGE SCALE GENOMIC DNA]</scope>
    <source>
        <strain evidence="2">sbr112.9</strain>
    </source>
</reference>
<comment type="caution">
    <text evidence="1">The sequence shown here is derived from an EMBL/GenBank/DDBJ whole genome shotgun (WGS) entry which is preliminary data.</text>
</comment>
<protein>
    <submittedName>
        <fullName evidence="1">Uncharacterized protein</fullName>
    </submittedName>
</protein>
<dbReference type="EMBL" id="NCKW01001970">
    <property type="protein sequence ID" value="POM78554.1"/>
    <property type="molecule type" value="Genomic_DNA"/>
</dbReference>
<dbReference type="OrthoDB" id="125925at2759"/>
<accession>A0A2P4YL64</accession>
<keyword evidence="2" id="KW-1185">Reference proteome</keyword>
<organism evidence="1 2">
    <name type="scientific">Phytophthora palmivora</name>
    <dbReference type="NCBI Taxonomy" id="4796"/>
    <lineage>
        <taxon>Eukaryota</taxon>
        <taxon>Sar</taxon>
        <taxon>Stramenopiles</taxon>
        <taxon>Oomycota</taxon>
        <taxon>Peronosporomycetes</taxon>
        <taxon>Peronosporales</taxon>
        <taxon>Peronosporaceae</taxon>
        <taxon>Phytophthora</taxon>
    </lineage>
</organism>
<dbReference type="Proteomes" id="UP000237271">
    <property type="component" value="Unassembled WGS sequence"/>
</dbReference>
<evidence type="ECO:0000313" key="2">
    <source>
        <dbReference type="Proteomes" id="UP000237271"/>
    </source>
</evidence>
<proteinExistence type="predicted"/>
<evidence type="ECO:0000313" key="1">
    <source>
        <dbReference type="EMBL" id="POM78554.1"/>
    </source>
</evidence>
<gene>
    <name evidence="1" type="ORF">PHPALM_3908</name>
</gene>